<proteinExistence type="predicted"/>
<evidence type="ECO:0000313" key="2">
    <source>
        <dbReference type="Proteomes" id="UP000092993"/>
    </source>
</evidence>
<protein>
    <submittedName>
        <fullName evidence="1">Uncharacterized protein</fullName>
    </submittedName>
</protein>
<name>A0A1C7M0V3_GRIFR</name>
<evidence type="ECO:0000313" key="1">
    <source>
        <dbReference type="EMBL" id="OBZ70551.1"/>
    </source>
</evidence>
<dbReference type="EMBL" id="LUGG01000013">
    <property type="protein sequence ID" value="OBZ70551.1"/>
    <property type="molecule type" value="Genomic_DNA"/>
</dbReference>
<dbReference type="AlphaFoldDB" id="A0A1C7M0V3"/>
<accession>A0A1C7M0V3</accession>
<keyword evidence="2" id="KW-1185">Reference proteome</keyword>
<sequence>MVYHPDPSSSAPPLRAHSHMVIGSGSTDSEALSFTLSDGAESGAGFLKLFLSATYTPMTILEQGPPSPTMLKTTYPANSRLCVKTTPHGDRGILFLHRSP</sequence>
<gene>
    <name evidence="1" type="ORF">A0H81_09074</name>
</gene>
<comment type="caution">
    <text evidence="1">The sequence shown here is derived from an EMBL/GenBank/DDBJ whole genome shotgun (WGS) entry which is preliminary data.</text>
</comment>
<dbReference type="OrthoDB" id="3223806at2759"/>
<dbReference type="Proteomes" id="UP000092993">
    <property type="component" value="Unassembled WGS sequence"/>
</dbReference>
<organism evidence="1 2">
    <name type="scientific">Grifola frondosa</name>
    <name type="common">Maitake</name>
    <name type="synonym">Polyporus frondosus</name>
    <dbReference type="NCBI Taxonomy" id="5627"/>
    <lineage>
        <taxon>Eukaryota</taxon>
        <taxon>Fungi</taxon>
        <taxon>Dikarya</taxon>
        <taxon>Basidiomycota</taxon>
        <taxon>Agaricomycotina</taxon>
        <taxon>Agaricomycetes</taxon>
        <taxon>Polyporales</taxon>
        <taxon>Grifolaceae</taxon>
        <taxon>Grifola</taxon>
    </lineage>
</organism>
<reference evidence="1 2" key="1">
    <citation type="submission" date="2016-03" db="EMBL/GenBank/DDBJ databases">
        <title>Whole genome sequencing of Grifola frondosa 9006-11.</title>
        <authorList>
            <person name="Min B."/>
            <person name="Park H."/>
            <person name="Kim J.-G."/>
            <person name="Cho H."/>
            <person name="Oh Y.-L."/>
            <person name="Kong W.-S."/>
            <person name="Choi I.-G."/>
        </authorList>
    </citation>
    <scope>NUCLEOTIDE SEQUENCE [LARGE SCALE GENOMIC DNA]</scope>
    <source>
        <strain evidence="1 2">9006-11</strain>
    </source>
</reference>